<evidence type="ECO:0000259" key="1">
    <source>
        <dbReference type="SMART" id="SM01022"/>
    </source>
</evidence>
<dbReference type="RefSeq" id="WP_009383239.1">
    <property type="nucleotide sequence ID" value="NZ_AMSQ01000007.1"/>
</dbReference>
<protein>
    <recommendedName>
        <fullName evidence="1">ASCH domain-containing protein</fullName>
    </recommendedName>
</protein>
<dbReference type="SUPFAM" id="SSF88697">
    <property type="entry name" value="PUA domain-like"/>
    <property type="match status" value="1"/>
</dbReference>
<dbReference type="OrthoDB" id="9807542at2"/>
<name>K9B004_9STAP</name>
<dbReference type="PATRIC" id="fig|1229783.3.peg.1117"/>
<dbReference type="EMBL" id="AMSQ01000007">
    <property type="protein sequence ID" value="EKU48142.1"/>
    <property type="molecule type" value="Genomic_DNA"/>
</dbReference>
<dbReference type="SMART" id="SM01022">
    <property type="entry name" value="ASCH"/>
    <property type="match status" value="1"/>
</dbReference>
<evidence type="ECO:0000313" key="3">
    <source>
        <dbReference type="Proteomes" id="UP000009885"/>
    </source>
</evidence>
<dbReference type="PANTHER" id="PTHR39203">
    <property type="entry name" value="CYTOPLASMIC PROTEIN-RELATED"/>
    <property type="match status" value="1"/>
</dbReference>
<evidence type="ECO:0000313" key="2">
    <source>
        <dbReference type="EMBL" id="EKU48142.1"/>
    </source>
</evidence>
<dbReference type="Pfam" id="PF04266">
    <property type="entry name" value="ASCH"/>
    <property type="match status" value="1"/>
</dbReference>
<dbReference type="PANTHER" id="PTHR39203:SF1">
    <property type="entry name" value="CYTOPLASMIC PROTEIN"/>
    <property type="match status" value="1"/>
</dbReference>
<keyword evidence="3" id="KW-1185">Reference proteome</keyword>
<accession>K9B004</accession>
<comment type="caution">
    <text evidence="2">The sequence shown here is derived from an EMBL/GenBank/DDBJ whole genome shotgun (WGS) entry which is preliminary data.</text>
</comment>
<dbReference type="eggNOG" id="COG4405">
    <property type="taxonomic scope" value="Bacteria"/>
</dbReference>
<gene>
    <name evidence="2" type="ORF">C273_05532</name>
</gene>
<dbReference type="InterPro" id="IPR007374">
    <property type="entry name" value="ASCH_domain"/>
</dbReference>
<dbReference type="InterPro" id="IPR015947">
    <property type="entry name" value="PUA-like_sf"/>
</dbReference>
<dbReference type="AlphaFoldDB" id="K9B004"/>
<proteinExistence type="predicted"/>
<dbReference type="InterPro" id="IPR009326">
    <property type="entry name" value="DUF984"/>
</dbReference>
<dbReference type="PIRSF" id="PIRSF021320">
    <property type="entry name" value="DUF984"/>
    <property type="match status" value="1"/>
</dbReference>
<dbReference type="Gene3D" id="3.10.400.10">
    <property type="entry name" value="Sulfate adenylyltransferase"/>
    <property type="match status" value="1"/>
</dbReference>
<dbReference type="Proteomes" id="UP000009885">
    <property type="component" value="Unassembled WGS sequence"/>
</dbReference>
<reference evidence="2 3" key="1">
    <citation type="journal article" date="2013" name="Genome Announc.">
        <title>Genome Sequence of Staphylococcus massiliensis Strain S46, Isolated from the Surface of Healthy Human Skin.</title>
        <authorList>
            <person name="Srivastav R."/>
            <person name="Singh A."/>
            <person name="Jangir P.K."/>
            <person name="Kumari C."/>
            <person name="Muduli S."/>
            <person name="Sharma R."/>
        </authorList>
    </citation>
    <scope>NUCLEOTIDE SEQUENCE [LARGE SCALE GENOMIC DNA]</scope>
    <source>
        <strain evidence="2 3">S46</strain>
    </source>
</reference>
<organism evidence="2 3">
    <name type="scientific">Staphylococcus massiliensis S46</name>
    <dbReference type="NCBI Taxonomy" id="1229783"/>
    <lineage>
        <taxon>Bacteria</taxon>
        <taxon>Bacillati</taxon>
        <taxon>Bacillota</taxon>
        <taxon>Bacilli</taxon>
        <taxon>Bacillales</taxon>
        <taxon>Staphylococcaceae</taxon>
        <taxon>Staphylococcus</taxon>
    </lineage>
</organism>
<sequence>MDVKTYWEKFTNEFPEYKNKAYTSWAFGVDSDHLVQLVKDGTKTATTSALTMYRLDDEPMPETGDVSIILESNDEPVCIIENIAVYQKPFKEIDEDFAFKEGEGDRSLSYWRQAHIAFFEPYYADYDISFNEDEIMVCEEFKCIYQ</sequence>
<dbReference type="CDD" id="cd06553">
    <property type="entry name" value="ASCH_Ef3133_like"/>
    <property type="match status" value="1"/>
</dbReference>
<feature type="domain" description="ASCH" evidence="1">
    <location>
        <begin position="25"/>
        <end position="145"/>
    </location>
</feature>